<evidence type="ECO:0000313" key="2">
    <source>
        <dbReference type="EMBL" id="CAD8072411.1"/>
    </source>
</evidence>
<accession>A0A8S1M3I3</accession>
<keyword evidence="1" id="KW-0175">Coiled coil</keyword>
<proteinExistence type="predicted"/>
<reference evidence="2" key="1">
    <citation type="submission" date="2021-01" db="EMBL/GenBank/DDBJ databases">
        <authorList>
            <consortium name="Genoscope - CEA"/>
            <person name="William W."/>
        </authorList>
    </citation>
    <scope>NUCLEOTIDE SEQUENCE</scope>
</reference>
<comment type="caution">
    <text evidence="2">The sequence shown here is derived from an EMBL/GenBank/DDBJ whole genome shotgun (WGS) entry which is preliminary data.</text>
</comment>
<protein>
    <submittedName>
        <fullName evidence="2">Uncharacterized protein</fullName>
    </submittedName>
</protein>
<dbReference type="AlphaFoldDB" id="A0A8S1M3I3"/>
<dbReference type="OMA" id="MIHHNSS"/>
<evidence type="ECO:0000256" key="1">
    <source>
        <dbReference type="SAM" id="Coils"/>
    </source>
</evidence>
<name>A0A8S1M3I3_PARPR</name>
<dbReference type="Proteomes" id="UP000688137">
    <property type="component" value="Unassembled WGS sequence"/>
</dbReference>
<organism evidence="2 3">
    <name type="scientific">Paramecium primaurelia</name>
    <dbReference type="NCBI Taxonomy" id="5886"/>
    <lineage>
        <taxon>Eukaryota</taxon>
        <taxon>Sar</taxon>
        <taxon>Alveolata</taxon>
        <taxon>Ciliophora</taxon>
        <taxon>Intramacronucleata</taxon>
        <taxon>Oligohymenophorea</taxon>
        <taxon>Peniculida</taxon>
        <taxon>Parameciidae</taxon>
        <taxon>Paramecium</taxon>
    </lineage>
</organism>
<sequence length="426" mass="50406">MNYLKSLGIVKKQKDAGYCCNYCKFKCDSQLQMIHHNSSCFFSYYDNNKKRTGLRRSQVKEQEKKQKRVIRNILNSKIIKNNSIEVQNKNNNLKNEEEEQKINILQDHNIEQVSDDKNDLIDEIQDDQFMIKGEENNFIISMIALKNRSDIRLSWDWPQHEKYTKQFKMTENRIDVKSTLEYNNKEITEQNCEFTSNDKLQQTNQNEELQLIQVNKDITNNQEISQHDIKQLDLVSTQEQIQNVEKPTVLNDDNIQVQASSSIDQLQKQEISQQFTQINLINEESVIVKHHDLMTIQQNNSLENQDIKSEIIIKGPSKQESNIQSDDEDISFIDPNKASDQFYLILQQAHFELIHRNQLKEVHKILRDYYDQVRLDVLGIDKVWGLVQSKHSQAILNYRQLLKCLLDLHDQEKIQLDEHKQILYLI</sequence>
<feature type="coiled-coil region" evidence="1">
    <location>
        <begin position="79"/>
        <end position="108"/>
    </location>
</feature>
<evidence type="ECO:0000313" key="3">
    <source>
        <dbReference type="Proteomes" id="UP000688137"/>
    </source>
</evidence>
<gene>
    <name evidence="2" type="ORF">PPRIM_AZ9-3.1.T0490114</name>
</gene>
<keyword evidence="3" id="KW-1185">Reference proteome</keyword>
<dbReference type="EMBL" id="CAJJDM010000049">
    <property type="protein sequence ID" value="CAD8072411.1"/>
    <property type="molecule type" value="Genomic_DNA"/>
</dbReference>